<dbReference type="KEGG" id="aym:YM304_35000"/>
<dbReference type="PROSITE" id="PS51257">
    <property type="entry name" value="PROKAR_LIPOPROTEIN"/>
    <property type="match status" value="1"/>
</dbReference>
<evidence type="ECO:0000256" key="1">
    <source>
        <dbReference type="SAM" id="MobiDB-lite"/>
    </source>
</evidence>
<accession>A0A6C7E826</accession>
<evidence type="ECO:0000313" key="4">
    <source>
        <dbReference type="Proteomes" id="UP000011863"/>
    </source>
</evidence>
<dbReference type="EMBL" id="AP012057">
    <property type="protein sequence ID" value="BAN03814.1"/>
    <property type="molecule type" value="Genomic_DNA"/>
</dbReference>
<feature type="region of interest" description="Disordered" evidence="1">
    <location>
        <begin position="23"/>
        <end position="57"/>
    </location>
</feature>
<feature type="compositionally biased region" description="Low complexity" evidence="1">
    <location>
        <begin position="24"/>
        <end position="43"/>
    </location>
</feature>
<dbReference type="RefSeq" id="WP_015443061.1">
    <property type="nucleotide sequence ID" value="NC_020520.1"/>
</dbReference>
<feature type="chain" id="PRO_5038423040" description="Lipoprotein" evidence="2">
    <location>
        <begin position="21"/>
        <end position="229"/>
    </location>
</feature>
<protein>
    <recommendedName>
        <fullName evidence="5">Lipoprotein</fullName>
    </recommendedName>
</protein>
<dbReference type="AlphaFoldDB" id="A0A6C7E826"/>
<evidence type="ECO:0000313" key="3">
    <source>
        <dbReference type="EMBL" id="BAN03814.1"/>
    </source>
</evidence>
<feature type="compositionally biased region" description="Acidic residues" evidence="1">
    <location>
        <begin position="44"/>
        <end position="55"/>
    </location>
</feature>
<evidence type="ECO:0000256" key="2">
    <source>
        <dbReference type="SAM" id="SignalP"/>
    </source>
</evidence>
<feature type="signal peptide" evidence="2">
    <location>
        <begin position="1"/>
        <end position="20"/>
    </location>
</feature>
<organism evidence="3 4">
    <name type="scientific">Ilumatobacter coccineus (strain NBRC 103263 / KCTC 29153 / YM16-304)</name>
    <dbReference type="NCBI Taxonomy" id="1313172"/>
    <lineage>
        <taxon>Bacteria</taxon>
        <taxon>Bacillati</taxon>
        <taxon>Actinomycetota</taxon>
        <taxon>Acidimicrobiia</taxon>
        <taxon>Acidimicrobiales</taxon>
        <taxon>Ilumatobacteraceae</taxon>
        <taxon>Ilumatobacter</taxon>
    </lineage>
</organism>
<reference evidence="3 4" key="1">
    <citation type="journal article" date="2013" name="Int. J. Syst. Evol. Microbiol.">
        <title>Ilumatobacter nonamiense sp. nov. and Ilumatobacter coccineum sp. nov., isolated from seashore sand.</title>
        <authorList>
            <person name="Matsumoto A."/>
            <person name="Kasai H."/>
            <person name="Matsuo Y."/>
            <person name="Shizuri Y."/>
            <person name="Ichikawa N."/>
            <person name="Fujita N."/>
            <person name="Omura S."/>
            <person name="Takahashi Y."/>
        </authorList>
    </citation>
    <scope>NUCLEOTIDE SEQUENCE [LARGE SCALE GENOMIC DNA]</scope>
    <source>
        <strain evidence="4">NBRC 103263 / KCTC 29153 / YM16-304</strain>
    </source>
</reference>
<dbReference type="Proteomes" id="UP000011863">
    <property type="component" value="Chromosome"/>
</dbReference>
<keyword evidence="2" id="KW-0732">Signal</keyword>
<dbReference type="OrthoDB" id="4204381at2"/>
<keyword evidence="4" id="KW-1185">Reference proteome</keyword>
<sequence length="229" mass="23868">MNRRFVPVITIAMLVGAACGGGSDDAASSPAAADDASEAVTDAPADDSSDSDESADSGLVADLPQFLSDFERVCTTETGFAGATPYSDGPGPHPFVLLVESDSGSMFDRTISDAPPGWAIETDLDFDDNSEFVATELIACATQSSAEPTGIMCDLELDDDSVVTLELVDVTMDLTIREATTGNVVGTETLDGSDAECPFFALINDGDTQHMNTPTDDDYISALKPYVAP</sequence>
<evidence type="ECO:0008006" key="5">
    <source>
        <dbReference type="Google" id="ProtNLM"/>
    </source>
</evidence>
<name>A0A6C7E826_ILUCY</name>
<gene>
    <name evidence="3" type="ORF">YM304_35000</name>
</gene>
<proteinExistence type="predicted"/>